<evidence type="ECO:0000256" key="1">
    <source>
        <dbReference type="ARBA" id="ARBA00023172"/>
    </source>
</evidence>
<reference evidence="3" key="1">
    <citation type="journal article" date="2013" name="Environ. Microbiol.">
        <title>Microbiota from the distal guts of lean and obese adolescents exhibit partial functional redundancy besides clear differences in community structure.</title>
        <authorList>
            <person name="Ferrer M."/>
            <person name="Ruiz A."/>
            <person name="Lanza F."/>
            <person name="Haange S.B."/>
            <person name="Oberbach A."/>
            <person name="Till H."/>
            <person name="Bargiela R."/>
            <person name="Campoy C."/>
            <person name="Segura M.T."/>
            <person name="Richter M."/>
            <person name="von Bergen M."/>
            <person name="Seifert J."/>
            <person name="Suarez A."/>
        </authorList>
    </citation>
    <scope>NUCLEOTIDE SEQUENCE</scope>
</reference>
<evidence type="ECO:0000259" key="2">
    <source>
        <dbReference type="PROSITE" id="PS51898"/>
    </source>
</evidence>
<sequence>MVAQKKVLIRQHDCRHTFATMLYDADVDAKTAVKWMGHASESMIMQIYAHLTEKKEESSIKRVETALAKRTSSQNGSQHIEQAT</sequence>
<dbReference type="Pfam" id="PF00589">
    <property type="entry name" value="Phage_integrase"/>
    <property type="match status" value="1"/>
</dbReference>
<gene>
    <name evidence="3" type="ORF">LEA_04298</name>
</gene>
<protein>
    <submittedName>
        <fullName evidence="3">Integrase</fullName>
    </submittedName>
</protein>
<name>K1UAY5_9ZZZZ</name>
<accession>K1UAY5</accession>
<dbReference type="AlphaFoldDB" id="K1UAY5"/>
<dbReference type="InterPro" id="IPR011010">
    <property type="entry name" value="DNA_brk_join_enz"/>
</dbReference>
<dbReference type="InterPro" id="IPR013762">
    <property type="entry name" value="Integrase-like_cat_sf"/>
</dbReference>
<dbReference type="GO" id="GO:0003677">
    <property type="term" value="F:DNA binding"/>
    <property type="evidence" value="ECO:0007669"/>
    <property type="project" value="InterPro"/>
</dbReference>
<dbReference type="InterPro" id="IPR002104">
    <property type="entry name" value="Integrase_catalytic"/>
</dbReference>
<evidence type="ECO:0000313" key="3">
    <source>
        <dbReference type="EMBL" id="EKC77194.1"/>
    </source>
</evidence>
<dbReference type="SUPFAM" id="SSF56349">
    <property type="entry name" value="DNA breaking-rejoining enzymes"/>
    <property type="match status" value="1"/>
</dbReference>
<feature type="domain" description="Tyr recombinase" evidence="2">
    <location>
        <begin position="1"/>
        <end position="61"/>
    </location>
</feature>
<dbReference type="GO" id="GO:0006310">
    <property type="term" value="P:DNA recombination"/>
    <property type="evidence" value="ECO:0007669"/>
    <property type="project" value="UniProtKB-KW"/>
</dbReference>
<keyword evidence="1" id="KW-0233">DNA recombination</keyword>
<dbReference type="GO" id="GO:0015074">
    <property type="term" value="P:DNA integration"/>
    <property type="evidence" value="ECO:0007669"/>
    <property type="project" value="InterPro"/>
</dbReference>
<dbReference type="Gene3D" id="1.10.443.10">
    <property type="entry name" value="Intergrase catalytic core"/>
    <property type="match status" value="1"/>
</dbReference>
<organism evidence="3">
    <name type="scientific">human gut metagenome</name>
    <dbReference type="NCBI Taxonomy" id="408170"/>
    <lineage>
        <taxon>unclassified sequences</taxon>
        <taxon>metagenomes</taxon>
        <taxon>organismal metagenomes</taxon>
    </lineage>
</organism>
<comment type="caution">
    <text evidence="3">The sequence shown here is derived from an EMBL/GenBank/DDBJ whole genome shotgun (WGS) entry which is preliminary data.</text>
</comment>
<dbReference type="PROSITE" id="PS51898">
    <property type="entry name" value="TYR_RECOMBINASE"/>
    <property type="match status" value="1"/>
</dbReference>
<dbReference type="EMBL" id="AJWY01002835">
    <property type="protein sequence ID" value="EKC77194.1"/>
    <property type="molecule type" value="Genomic_DNA"/>
</dbReference>
<proteinExistence type="predicted"/>